<dbReference type="GO" id="GO:0015279">
    <property type="term" value="F:store-operated calcium channel activity"/>
    <property type="evidence" value="ECO:0007669"/>
    <property type="project" value="TreeGrafter"/>
</dbReference>
<dbReference type="GO" id="GO:0007338">
    <property type="term" value="P:single fertilization"/>
    <property type="evidence" value="ECO:0007669"/>
    <property type="project" value="TreeGrafter"/>
</dbReference>
<keyword evidence="3" id="KW-0106">Calcium</keyword>
<keyword evidence="2" id="KW-0813">Transport</keyword>
<evidence type="ECO:0000256" key="12">
    <source>
        <dbReference type="SAM" id="Coils"/>
    </source>
</evidence>
<evidence type="ECO:0000256" key="8">
    <source>
        <dbReference type="ARBA" id="ARBA00023043"/>
    </source>
</evidence>
<evidence type="ECO:0000256" key="7">
    <source>
        <dbReference type="ARBA" id="ARBA00022989"/>
    </source>
</evidence>
<feature type="transmembrane region" description="Helical" evidence="14">
    <location>
        <begin position="969"/>
        <end position="990"/>
    </location>
</feature>
<feature type="compositionally biased region" description="Basic and acidic residues" evidence="13">
    <location>
        <begin position="1235"/>
        <end position="1245"/>
    </location>
</feature>
<feature type="transmembrane region" description="Helical" evidence="14">
    <location>
        <begin position="736"/>
        <end position="759"/>
    </location>
</feature>
<evidence type="ECO:0000313" key="16">
    <source>
        <dbReference type="EMBL" id="KAK7807141.1"/>
    </source>
</evidence>
<dbReference type="InterPro" id="IPR005458">
    <property type="entry name" value="TRPC2_channel"/>
</dbReference>
<feature type="region of interest" description="Disordered" evidence="13">
    <location>
        <begin position="192"/>
        <end position="251"/>
    </location>
</feature>
<feature type="compositionally biased region" description="Basic and acidic residues" evidence="13">
    <location>
        <begin position="200"/>
        <end position="213"/>
    </location>
</feature>
<dbReference type="InterPro" id="IPR005821">
    <property type="entry name" value="Ion_trans_dom"/>
</dbReference>
<proteinExistence type="predicted"/>
<feature type="coiled-coil region" evidence="12">
    <location>
        <begin position="1109"/>
        <end position="1136"/>
    </location>
</feature>
<dbReference type="GO" id="GO:0034703">
    <property type="term" value="C:cation channel complex"/>
    <property type="evidence" value="ECO:0007669"/>
    <property type="project" value="TreeGrafter"/>
</dbReference>
<dbReference type="InterPro" id="IPR036770">
    <property type="entry name" value="Ankyrin_rpt-contain_sf"/>
</dbReference>
<comment type="caution">
    <text evidence="16">The sequence shown here is derived from an EMBL/GenBank/DDBJ whole genome shotgun (WGS) entry which is preliminary data.</text>
</comment>
<dbReference type="InterPro" id="IPR008979">
    <property type="entry name" value="Galactose-bd-like_sf"/>
</dbReference>
<dbReference type="PANTHER" id="PTHR10117">
    <property type="entry name" value="TRANSIENT RECEPTOR POTENTIAL CHANNEL"/>
    <property type="match status" value="1"/>
</dbReference>
<dbReference type="Proteomes" id="UP001488838">
    <property type="component" value="Unassembled WGS sequence"/>
</dbReference>
<dbReference type="PRINTS" id="PR01643">
    <property type="entry name" value="TRPCHANNEL2"/>
</dbReference>
<feature type="transmembrane region" description="Helical" evidence="14">
    <location>
        <begin position="902"/>
        <end position="923"/>
    </location>
</feature>
<reference evidence="16 17" key="1">
    <citation type="journal article" date="2023" name="bioRxiv">
        <title>Conserved and derived expression patterns and positive selection on dental genes reveal complex evolutionary context of ever-growing rodent molars.</title>
        <authorList>
            <person name="Calamari Z.T."/>
            <person name="Song A."/>
            <person name="Cohen E."/>
            <person name="Akter M."/>
            <person name="Roy R.D."/>
            <person name="Hallikas O."/>
            <person name="Christensen M.M."/>
            <person name="Li P."/>
            <person name="Marangoni P."/>
            <person name="Jernvall J."/>
            <person name="Klein O.D."/>
        </authorList>
    </citation>
    <scope>NUCLEOTIDE SEQUENCE [LARGE SCALE GENOMIC DNA]</scope>
    <source>
        <strain evidence="16">V071</strain>
    </source>
</reference>
<feature type="domain" description="Transient receptor ion channel" evidence="15">
    <location>
        <begin position="575"/>
        <end position="637"/>
    </location>
</feature>
<evidence type="ECO:0000256" key="9">
    <source>
        <dbReference type="ARBA" id="ARBA00023065"/>
    </source>
</evidence>
<dbReference type="SMART" id="SM01420">
    <property type="entry name" value="TRP_2"/>
    <property type="match status" value="1"/>
</dbReference>
<keyword evidence="8" id="KW-0040">ANK repeat</keyword>
<evidence type="ECO:0000256" key="1">
    <source>
        <dbReference type="ARBA" id="ARBA00004141"/>
    </source>
</evidence>
<keyword evidence="3" id="KW-0109">Calcium transport</keyword>
<dbReference type="GO" id="GO:0005634">
    <property type="term" value="C:nucleus"/>
    <property type="evidence" value="ECO:0007669"/>
    <property type="project" value="InterPro"/>
</dbReference>
<comment type="subcellular location">
    <subcellularLocation>
        <location evidence="1">Membrane</location>
        <topology evidence="1">Multi-pass membrane protein</topology>
    </subcellularLocation>
</comment>
<dbReference type="FunFam" id="1.25.40.20:FF:000222">
    <property type="entry name" value="Short transient receptor potential channel 2 homolog"/>
    <property type="match status" value="1"/>
</dbReference>
<sequence length="1282" mass="143256">MAPDPKYPVENLLNPDSHKGPWLSCLQDKSGQLKAELQLERVVPISYIDVGNCGCAFLQIDVGRSSWPPDRPFVTLLPATMLMSPTESKEEKNRCGSFGLTFLRVRSSVDPATEPVIDPFAPGGSGLNRSSSDMLDSDPRPWLANPSIRRTFFPEPHTSTEDIPDLKGLLRQLQPGPPGRAARMLLSAAQKAPAASVVRSRGEPGPRHPKSADHCPTPVLSRIEREQQEQGKDSTNLRPEMTVVSRPPDSVPFVQRRDSSLTCRHLWRELPTPASLSLLVLLDRELPTSLLGPVPYLRFTVPSRRNRRTCQPVRRGTRSLVAKKSRFPSLRRRHHPVTLTPALLSLGYSAERQQLVLKKGGLRVGLSGAERECWESQGRDRRGVQAFGVAAAMDPLSPQPSWTEIVNKKLRFPPTLLGAIQEGQLGLVQQLLESGPDASGAGPGGPLRNVEESEDRSWREALNLAIRLGHEAITDVLLANIKFDFRQVHEALLVAVDTNQPAVVRRLLARLDREKGRKVDTKSFSLAFFDSSIDGSRFAPGVTPLTLACQKDLYEIAQLLMDQGHTIARPHPVSCACLECSNARRYDLLKFSLSRINTYRGIASRAHLSLASEDAMLAAFQLSRELKRLARKEPEFKPQYIGLESLCQDYGFELLGMCRNQSEVTAVLNDLGEDSETEPEAEGLGQAFEEGIPNLARLRLAVNYNQKQFVAHPICQQVLSSIWCGNLAGWRGSTTIWKLFVAFLIFLTMPFLCIGYWLAPKSRLGHLLKVPVLKFLLHSASYLWFLIFLLGESLVMETQLSTFKGRSQSVWETSLHMIWVTGFLWFECKEVWIEGLRSYLLDWWNFLDVRSEWRTEDPQFLAEVLFAVTSMLSFTRLAYILPAHESLGTLQISIGRMIDDMIRFMFILMIILTAFLCGLNNIYVPYQETEQLGNFNETFQFLFWTMFGMEEHKVVDMPQFLVPEFVGRALYGIFTIVMVIVLLNMLIAMITNSFQKIEDDADVEWKFARSKLYLSYFREGLTLPVPFNILPSPKAAFYLVRRIFWFLCCCSSCCKAKKSDYPAIPTFANPGAREGPGEGERGSYRLRVIKALVQRYIETARREFEETRRKDLGTRLTELTKTVSRLQSEVVSVQKTLAAGGAPRPPDGASILSRYITRVRNSFQNLGPPTPETPAELTMPGIVETEVSLGAGLDAIGKGETPASGESSHASPAHVLVHREQEAEGAGDLPLEEGLETKGRRKEGEVGSVAGKQEQLKAASRMTYLPAEDTQPCLFSPATDSG</sequence>
<feature type="non-terminal residue" evidence="16">
    <location>
        <position position="1282"/>
    </location>
</feature>
<accession>A0AAW0HYA2</accession>
<keyword evidence="12" id="KW-0175">Coiled coil</keyword>
<evidence type="ECO:0000256" key="5">
    <source>
        <dbReference type="ARBA" id="ARBA00022692"/>
    </source>
</evidence>
<feature type="transmembrane region" description="Helical" evidence="14">
    <location>
        <begin position="771"/>
        <end position="791"/>
    </location>
</feature>
<keyword evidence="4" id="KW-0107">Calcium channel</keyword>
<keyword evidence="9" id="KW-0406">Ion transport</keyword>
<dbReference type="GO" id="GO:0051480">
    <property type="term" value="P:regulation of cytosolic calcium ion concentration"/>
    <property type="evidence" value="ECO:0007669"/>
    <property type="project" value="TreeGrafter"/>
</dbReference>
<dbReference type="InterPro" id="IPR013555">
    <property type="entry name" value="TRP_dom"/>
</dbReference>
<dbReference type="EMBL" id="JBBHLL010000279">
    <property type="protein sequence ID" value="KAK7807141.1"/>
    <property type="molecule type" value="Genomic_DNA"/>
</dbReference>
<dbReference type="Gene3D" id="1.25.40.20">
    <property type="entry name" value="Ankyrin repeat-containing domain"/>
    <property type="match status" value="1"/>
</dbReference>
<evidence type="ECO:0000256" key="10">
    <source>
        <dbReference type="ARBA" id="ARBA00023136"/>
    </source>
</evidence>
<dbReference type="Gene3D" id="2.60.120.260">
    <property type="entry name" value="Galactose-binding domain-like"/>
    <property type="match status" value="1"/>
</dbReference>
<dbReference type="GO" id="GO:0000012">
    <property type="term" value="P:single strand break repair"/>
    <property type="evidence" value="ECO:0007669"/>
    <property type="project" value="InterPro"/>
</dbReference>
<dbReference type="SUPFAM" id="SSF48403">
    <property type="entry name" value="Ankyrin repeat"/>
    <property type="match status" value="1"/>
</dbReference>
<dbReference type="Pfam" id="PF01834">
    <property type="entry name" value="XRCC1_N"/>
    <property type="match status" value="1"/>
</dbReference>
<evidence type="ECO:0000256" key="3">
    <source>
        <dbReference type="ARBA" id="ARBA00022568"/>
    </source>
</evidence>
<keyword evidence="11" id="KW-0407">Ion channel</keyword>
<dbReference type="GO" id="GO:0003684">
    <property type="term" value="F:damaged DNA binding"/>
    <property type="evidence" value="ECO:0007669"/>
    <property type="project" value="InterPro"/>
</dbReference>
<evidence type="ECO:0000256" key="4">
    <source>
        <dbReference type="ARBA" id="ARBA00022673"/>
    </source>
</evidence>
<organism evidence="16 17">
    <name type="scientific">Myodes glareolus</name>
    <name type="common">Bank vole</name>
    <name type="synonym">Clethrionomys glareolus</name>
    <dbReference type="NCBI Taxonomy" id="447135"/>
    <lineage>
        <taxon>Eukaryota</taxon>
        <taxon>Metazoa</taxon>
        <taxon>Chordata</taxon>
        <taxon>Craniata</taxon>
        <taxon>Vertebrata</taxon>
        <taxon>Euteleostomi</taxon>
        <taxon>Mammalia</taxon>
        <taxon>Eutheria</taxon>
        <taxon>Euarchontoglires</taxon>
        <taxon>Glires</taxon>
        <taxon>Rodentia</taxon>
        <taxon>Myomorpha</taxon>
        <taxon>Muroidea</taxon>
        <taxon>Cricetidae</taxon>
        <taxon>Arvicolinae</taxon>
        <taxon>Myodes</taxon>
    </lineage>
</organism>
<keyword evidence="17" id="KW-1185">Reference proteome</keyword>
<evidence type="ECO:0000256" key="11">
    <source>
        <dbReference type="ARBA" id="ARBA00023303"/>
    </source>
</evidence>
<keyword evidence="5 14" id="KW-0812">Transmembrane</keyword>
<keyword evidence="6" id="KW-0677">Repeat</keyword>
<dbReference type="Pfam" id="PF00520">
    <property type="entry name" value="Ion_trans"/>
    <property type="match status" value="1"/>
</dbReference>
<feature type="region of interest" description="Disordered" evidence="13">
    <location>
        <begin position="114"/>
        <end position="140"/>
    </location>
</feature>
<evidence type="ECO:0000259" key="15">
    <source>
        <dbReference type="SMART" id="SM01420"/>
    </source>
</evidence>
<dbReference type="InterPro" id="IPR002706">
    <property type="entry name" value="Xrcc1_N"/>
</dbReference>
<dbReference type="PANTHER" id="PTHR10117:SF6">
    <property type="entry name" value="SHORT TRANSIENT RECEPTOR POTENTIAL CHANNEL 2"/>
    <property type="match status" value="1"/>
</dbReference>
<feature type="compositionally biased region" description="Basic and acidic residues" evidence="13">
    <location>
        <begin position="222"/>
        <end position="232"/>
    </location>
</feature>
<dbReference type="SUPFAM" id="SSF49785">
    <property type="entry name" value="Galactose-binding domain-like"/>
    <property type="match status" value="1"/>
</dbReference>
<evidence type="ECO:0000256" key="6">
    <source>
        <dbReference type="ARBA" id="ARBA00022737"/>
    </source>
</evidence>
<dbReference type="PRINTS" id="PR01097">
    <property type="entry name" value="TRNSRECEPTRP"/>
</dbReference>
<dbReference type="GO" id="GO:0070679">
    <property type="term" value="F:inositol 1,4,5 trisphosphate binding"/>
    <property type="evidence" value="ECO:0007669"/>
    <property type="project" value="TreeGrafter"/>
</dbReference>
<dbReference type="InterPro" id="IPR002153">
    <property type="entry name" value="TRPC_channel"/>
</dbReference>
<protein>
    <recommendedName>
        <fullName evidence="15">Transient receptor ion channel domain-containing protein</fullName>
    </recommendedName>
</protein>
<keyword evidence="7 14" id="KW-1133">Transmembrane helix</keyword>
<evidence type="ECO:0000256" key="13">
    <source>
        <dbReference type="SAM" id="MobiDB-lite"/>
    </source>
</evidence>
<feature type="region of interest" description="Disordered" evidence="13">
    <location>
        <begin position="1218"/>
        <end position="1256"/>
    </location>
</feature>
<dbReference type="GO" id="GO:0005886">
    <property type="term" value="C:plasma membrane"/>
    <property type="evidence" value="ECO:0007669"/>
    <property type="project" value="TreeGrafter"/>
</dbReference>
<evidence type="ECO:0000256" key="14">
    <source>
        <dbReference type="SAM" id="Phobius"/>
    </source>
</evidence>
<evidence type="ECO:0000256" key="2">
    <source>
        <dbReference type="ARBA" id="ARBA00022448"/>
    </source>
</evidence>
<name>A0AAW0HYA2_MYOGA</name>
<dbReference type="Pfam" id="PF08344">
    <property type="entry name" value="TRP_2"/>
    <property type="match status" value="1"/>
</dbReference>
<gene>
    <name evidence="16" type="ORF">U0070_018132</name>
</gene>
<evidence type="ECO:0000313" key="17">
    <source>
        <dbReference type="Proteomes" id="UP001488838"/>
    </source>
</evidence>
<feature type="region of interest" description="Disordered" evidence="13">
    <location>
        <begin position="434"/>
        <end position="453"/>
    </location>
</feature>
<keyword evidence="10 14" id="KW-0472">Membrane</keyword>